<organism evidence="2 3">
    <name type="scientific">Penicillium roqueforti (strain FM164)</name>
    <dbReference type="NCBI Taxonomy" id="1365484"/>
    <lineage>
        <taxon>Eukaryota</taxon>
        <taxon>Fungi</taxon>
        <taxon>Dikarya</taxon>
        <taxon>Ascomycota</taxon>
        <taxon>Pezizomycotina</taxon>
        <taxon>Eurotiomycetes</taxon>
        <taxon>Eurotiomycetidae</taxon>
        <taxon>Eurotiales</taxon>
        <taxon>Aspergillaceae</taxon>
        <taxon>Penicillium</taxon>
    </lineage>
</organism>
<evidence type="ECO:0000313" key="2">
    <source>
        <dbReference type="EMBL" id="CDM36946.1"/>
    </source>
</evidence>
<keyword evidence="3" id="KW-1185">Reference proteome</keyword>
<dbReference type="EMBL" id="HG792019">
    <property type="protein sequence ID" value="CDM36946.1"/>
    <property type="molecule type" value="Genomic_DNA"/>
</dbReference>
<feature type="region of interest" description="Disordered" evidence="1">
    <location>
        <begin position="1"/>
        <end position="23"/>
    </location>
</feature>
<dbReference type="AlphaFoldDB" id="W6QLT0"/>
<gene>
    <name evidence="2" type="ORF">PROQFM164_S05g000779</name>
</gene>
<sequence>MFTSDVNLQMRTTGTSSHQSEAISDQIATSQAYPLCAGMQGAADLYRQSDGMAGQRPSARVDPGPSSRPGAQPQLQAMRYNVASPFAIRMLRKYIHSV</sequence>
<evidence type="ECO:0000256" key="1">
    <source>
        <dbReference type="SAM" id="MobiDB-lite"/>
    </source>
</evidence>
<dbReference type="Proteomes" id="UP000030686">
    <property type="component" value="Unassembled WGS sequence"/>
</dbReference>
<evidence type="ECO:0000313" key="3">
    <source>
        <dbReference type="Proteomes" id="UP000030686"/>
    </source>
</evidence>
<protein>
    <submittedName>
        <fullName evidence="2">Uncharacterized protein</fullName>
    </submittedName>
</protein>
<name>W6QLT0_PENRF</name>
<feature type="region of interest" description="Disordered" evidence="1">
    <location>
        <begin position="50"/>
        <end position="73"/>
    </location>
</feature>
<proteinExistence type="predicted"/>
<accession>W6QLT0</accession>
<reference evidence="2" key="1">
    <citation type="journal article" date="2014" name="Nat. Commun.">
        <title>Multiple recent horizontal transfers of a large genomic region in cheese making fungi.</title>
        <authorList>
            <person name="Cheeseman K."/>
            <person name="Ropars J."/>
            <person name="Renault P."/>
            <person name="Dupont J."/>
            <person name="Gouzy J."/>
            <person name="Branca A."/>
            <person name="Abraham A.L."/>
            <person name="Ceppi M."/>
            <person name="Conseiller E."/>
            <person name="Debuchy R."/>
            <person name="Malagnac F."/>
            <person name="Goarin A."/>
            <person name="Silar P."/>
            <person name="Lacoste S."/>
            <person name="Sallet E."/>
            <person name="Bensimon A."/>
            <person name="Giraud T."/>
            <person name="Brygoo Y."/>
        </authorList>
    </citation>
    <scope>NUCLEOTIDE SEQUENCE [LARGE SCALE GENOMIC DNA]</scope>
    <source>
        <strain evidence="2">FM164</strain>
    </source>
</reference>